<dbReference type="Proteomes" id="UP000886725">
    <property type="component" value="Unassembled WGS sequence"/>
</dbReference>
<evidence type="ECO:0000259" key="2">
    <source>
        <dbReference type="Pfam" id="PF08666"/>
    </source>
</evidence>
<dbReference type="Gene3D" id="3.90.1210.10">
    <property type="entry name" value="Antifreeze-like/N-acetylneuraminic acid synthase C-terminal domain"/>
    <property type="match status" value="1"/>
</dbReference>
<organism evidence="3 4">
    <name type="scientific">Candidatus Faecenecus gallistercoris</name>
    <dbReference type="NCBI Taxonomy" id="2840793"/>
    <lineage>
        <taxon>Bacteria</taxon>
        <taxon>Bacillati</taxon>
        <taxon>Bacillota</taxon>
        <taxon>Bacillota incertae sedis</taxon>
        <taxon>Candidatus Faecenecus</taxon>
    </lineage>
</organism>
<comment type="caution">
    <text evidence="3">The sequence shown here is derived from an EMBL/GenBank/DDBJ whole genome shotgun (WGS) entry which is preliminary data.</text>
</comment>
<keyword evidence="1" id="KW-0472">Membrane</keyword>
<evidence type="ECO:0000313" key="4">
    <source>
        <dbReference type="Proteomes" id="UP000886725"/>
    </source>
</evidence>
<keyword evidence="1" id="KW-1133">Transmembrane helix</keyword>
<dbReference type="Pfam" id="PF08666">
    <property type="entry name" value="SAF"/>
    <property type="match status" value="1"/>
</dbReference>
<dbReference type="CDD" id="cd11614">
    <property type="entry name" value="SAF_CpaB_FlgA_like"/>
    <property type="match status" value="1"/>
</dbReference>
<dbReference type="InterPro" id="IPR013974">
    <property type="entry name" value="SAF"/>
</dbReference>
<proteinExistence type="predicted"/>
<evidence type="ECO:0000256" key="1">
    <source>
        <dbReference type="SAM" id="Phobius"/>
    </source>
</evidence>
<feature type="transmembrane region" description="Helical" evidence="1">
    <location>
        <begin position="12"/>
        <end position="34"/>
    </location>
</feature>
<protein>
    <recommendedName>
        <fullName evidence="2">SAF domain-containing protein</fullName>
    </recommendedName>
</protein>
<name>A0A9D0YYZ7_9FIRM</name>
<dbReference type="AlphaFoldDB" id="A0A9D0YYZ7"/>
<reference evidence="3" key="1">
    <citation type="submission" date="2020-10" db="EMBL/GenBank/DDBJ databases">
        <authorList>
            <person name="Gilroy R."/>
        </authorList>
    </citation>
    <scope>NUCLEOTIDE SEQUENCE</scope>
    <source>
        <strain evidence="3">CHK165-10780</strain>
    </source>
</reference>
<sequence length="286" mass="31669">MGNIMIGLKKFLSNKNTVTIIGVLVAIVVLYVGYNMRVQAAVNPQDIPCATQTISPGTRITEDMIEIIQVPPSMLKGSPITEVANIVGKYVANDTVIPIGSLFYSRSVVEKSQLADAIIQDIPDGYVLVNMSVDTQSTYGNSVYPENYIDIYLRATNRLEEGTSNEEDRIMVGKLIENVKVIAVLDSAGNNVFANLEDKQTPAMIIFAVPEEYHILLRKAMYLRSYDASLFIVPTDESLKEEKGEVRIASEELRDWINSVTYWTEDMSGGNISATTDNNQNQAQTQ</sequence>
<feature type="domain" description="SAF" evidence="2">
    <location>
        <begin position="50"/>
        <end position="94"/>
    </location>
</feature>
<reference evidence="3" key="2">
    <citation type="journal article" date="2021" name="PeerJ">
        <title>Extensive microbial diversity within the chicken gut microbiome revealed by metagenomics and culture.</title>
        <authorList>
            <person name="Gilroy R."/>
            <person name="Ravi A."/>
            <person name="Getino M."/>
            <person name="Pursley I."/>
            <person name="Horton D.L."/>
            <person name="Alikhan N.F."/>
            <person name="Baker D."/>
            <person name="Gharbi K."/>
            <person name="Hall N."/>
            <person name="Watson M."/>
            <person name="Adriaenssens E.M."/>
            <person name="Foster-Nyarko E."/>
            <person name="Jarju S."/>
            <person name="Secka A."/>
            <person name="Antonio M."/>
            <person name="Oren A."/>
            <person name="Chaudhuri R.R."/>
            <person name="La Ragione R."/>
            <person name="Hildebrand F."/>
            <person name="Pallen M.J."/>
        </authorList>
    </citation>
    <scope>NUCLEOTIDE SEQUENCE</scope>
    <source>
        <strain evidence="3">CHK165-10780</strain>
    </source>
</reference>
<evidence type="ECO:0000313" key="3">
    <source>
        <dbReference type="EMBL" id="HIQ64435.1"/>
    </source>
</evidence>
<dbReference type="EMBL" id="DVFU01000033">
    <property type="protein sequence ID" value="HIQ64435.1"/>
    <property type="molecule type" value="Genomic_DNA"/>
</dbReference>
<gene>
    <name evidence="3" type="ORF">IAC85_01725</name>
</gene>
<accession>A0A9D0YYZ7</accession>
<keyword evidence="1" id="KW-0812">Transmembrane</keyword>